<organism evidence="1">
    <name type="scientific">marine metagenome</name>
    <dbReference type="NCBI Taxonomy" id="408172"/>
    <lineage>
        <taxon>unclassified sequences</taxon>
        <taxon>metagenomes</taxon>
        <taxon>ecological metagenomes</taxon>
    </lineage>
</organism>
<evidence type="ECO:0000313" key="1">
    <source>
        <dbReference type="EMBL" id="SVE54711.1"/>
    </source>
</evidence>
<gene>
    <name evidence="1" type="ORF">METZ01_LOCUS507565</name>
</gene>
<protein>
    <submittedName>
        <fullName evidence="1">Uncharacterized protein</fullName>
    </submittedName>
</protein>
<reference evidence="1" key="1">
    <citation type="submission" date="2018-05" db="EMBL/GenBank/DDBJ databases">
        <authorList>
            <person name="Lanie J.A."/>
            <person name="Ng W.-L."/>
            <person name="Kazmierczak K.M."/>
            <person name="Andrzejewski T.M."/>
            <person name="Davidsen T.M."/>
            <person name="Wayne K.J."/>
            <person name="Tettelin H."/>
            <person name="Glass J.I."/>
            <person name="Rusch D."/>
            <person name="Podicherti R."/>
            <person name="Tsui H.-C.T."/>
            <person name="Winkler M.E."/>
        </authorList>
    </citation>
    <scope>NUCLEOTIDE SEQUENCE</scope>
</reference>
<dbReference type="AlphaFoldDB" id="A0A383EDB5"/>
<proteinExistence type="predicted"/>
<dbReference type="EMBL" id="UINC01224899">
    <property type="protein sequence ID" value="SVE54711.1"/>
    <property type="molecule type" value="Genomic_DNA"/>
</dbReference>
<name>A0A383EDB5_9ZZZZ</name>
<accession>A0A383EDB5</accession>
<sequence>MHLVQLQDVRASYPAYYDPPVISSVQLLNRLRQKPYEHPLQEDSSVR</sequence>